<keyword evidence="4" id="KW-1185">Reference proteome</keyword>
<organism evidence="3 4">
    <name type="scientific">Pseudooceanicola nanhaiensis</name>
    <dbReference type="NCBI Taxonomy" id="375761"/>
    <lineage>
        <taxon>Bacteria</taxon>
        <taxon>Pseudomonadati</taxon>
        <taxon>Pseudomonadota</taxon>
        <taxon>Alphaproteobacteria</taxon>
        <taxon>Rhodobacterales</taxon>
        <taxon>Paracoccaceae</taxon>
        <taxon>Pseudooceanicola</taxon>
    </lineage>
</organism>
<dbReference type="SUPFAM" id="SSF47226">
    <property type="entry name" value="Histidine-containing phosphotransfer domain, HPT domain"/>
    <property type="match status" value="1"/>
</dbReference>
<keyword evidence="1" id="KW-0902">Two-component regulatory system</keyword>
<reference evidence="3" key="2">
    <citation type="submission" date="2020-09" db="EMBL/GenBank/DDBJ databases">
        <authorList>
            <person name="Sun Q."/>
            <person name="Zhou Y."/>
        </authorList>
    </citation>
    <scope>NUCLEOTIDE SEQUENCE</scope>
    <source>
        <strain evidence="3">CGMCC 1.6293</strain>
    </source>
</reference>
<reference evidence="3" key="1">
    <citation type="journal article" date="2014" name="Int. J. Syst. Evol. Microbiol.">
        <title>Complete genome sequence of Corynebacterium casei LMG S-19264T (=DSM 44701T), isolated from a smear-ripened cheese.</title>
        <authorList>
            <consortium name="US DOE Joint Genome Institute (JGI-PGF)"/>
            <person name="Walter F."/>
            <person name="Albersmeier A."/>
            <person name="Kalinowski J."/>
            <person name="Ruckert C."/>
        </authorList>
    </citation>
    <scope>NUCLEOTIDE SEQUENCE</scope>
    <source>
        <strain evidence="3">CGMCC 1.6293</strain>
    </source>
</reference>
<protein>
    <recommendedName>
        <fullName evidence="2">HPt domain-containing protein</fullName>
    </recommendedName>
</protein>
<dbReference type="RefSeq" id="WP_028287002.1">
    <property type="nucleotide sequence ID" value="NZ_BMLF01000002.1"/>
</dbReference>
<gene>
    <name evidence="3" type="ORF">GCM10011534_32190</name>
</gene>
<dbReference type="GO" id="GO:0000160">
    <property type="term" value="P:phosphorelay signal transduction system"/>
    <property type="evidence" value="ECO:0007669"/>
    <property type="project" value="UniProtKB-KW"/>
</dbReference>
<dbReference type="AlphaFoldDB" id="A0A917WHZ2"/>
<dbReference type="EMBL" id="BMLF01000002">
    <property type="protein sequence ID" value="GGM07785.1"/>
    <property type="molecule type" value="Genomic_DNA"/>
</dbReference>
<evidence type="ECO:0000259" key="2">
    <source>
        <dbReference type="Pfam" id="PF01627"/>
    </source>
</evidence>
<comment type="caution">
    <text evidence="3">The sequence shown here is derived from an EMBL/GenBank/DDBJ whole genome shotgun (WGS) entry which is preliminary data.</text>
</comment>
<feature type="domain" description="HPt" evidence="2">
    <location>
        <begin position="22"/>
        <end position="93"/>
    </location>
</feature>
<proteinExistence type="predicted"/>
<dbReference type="Proteomes" id="UP000649829">
    <property type="component" value="Unassembled WGS sequence"/>
</dbReference>
<evidence type="ECO:0000256" key="1">
    <source>
        <dbReference type="ARBA" id="ARBA00023012"/>
    </source>
</evidence>
<dbReference type="GO" id="GO:0004672">
    <property type="term" value="F:protein kinase activity"/>
    <property type="evidence" value="ECO:0007669"/>
    <property type="project" value="UniProtKB-ARBA"/>
</dbReference>
<accession>A0A917WHZ2</accession>
<evidence type="ECO:0000313" key="4">
    <source>
        <dbReference type="Proteomes" id="UP000649829"/>
    </source>
</evidence>
<sequence length="112" mass="12018">MIDWDIVAELMAAVGPAEMAEVVTLFLDDTDAAVRALAPDRDLEAQLHYLKGSATTMGFRDFLDLCSTAEIAASHGRVVDIDALRACYARSRAAFVEGLPARLPDLPAAAVR</sequence>
<name>A0A917WHZ2_9RHOB</name>
<dbReference type="InterPro" id="IPR008207">
    <property type="entry name" value="Sig_transdc_His_kin_Hpt_dom"/>
</dbReference>
<evidence type="ECO:0000313" key="3">
    <source>
        <dbReference type="EMBL" id="GGM07785.1"/>
    </source>
</evidence>
<dbReference type="InterPro" id="IPR036641">
    <property type="entry name" value="HPT_dom_sf"/>
</dbReference>
<dbReference type="Pfam" id="PF01627">
    <property type="entry name" value="Hpt"/>
    <property type="match status" value="1"/>
</dbReference>
<dbReference type="Gene3D" id="1.20.120.160">
    <property type="entry name" value="HPT domain"/>
    <property type="match status" value="1"/>
</dbReference>